<protein>
    <submittedName>
        <fullName evidence="2">Uncharacterized protein</fullName>
    </submittedName>
</protein>
<dbReference type="OMA" id="PHRYADV"/>
<feature type="region of interest" description="Disordered" evidence="1">
    <location>
        <begin position="470"/>
        <end position="517"/>
    </location>
</feature>
<proteinExistence type="predicted"/>
<organism evidence="2">
    <name type="scientific">Trypanosoma vivax (strain Y486)</name>
    <dbReference type="NCBI Taxonomy" id="1055687"/>
    <lineage>
        <taxon>Eukaryota</taxon>
        <taxon>Discoba</taxon>
        <taxon>Euglenozoa</taxon>
        <taxon>Kinetoplastea</taxon>
        <taxon>Metakinetoplastina</taxon>
        <taxon>Trypanosomatida</taxon>
        <taxon>Trypanosomatidae</taxon>
        <taxon>Trypanosoma</taxon>
        <taxon>Duttonella</taxon>
    </lineage>
</organism>
<dbReference type="EMBL" id="HE573027">
    <property type="protein sequence ID" value="CCC52613.1"/>
    <property type="molecule type" value="Genomic_DNA"/>
</dbReference>
<evidence type="ECO:0000256" key="1">
    <source>
        <dbReference type="SAM" id="MobiDB-lite"/>
    </source>
</evidence>
<accession>G0U9Y2</accession>
<gene>
    <name evidence="2" type="ORF">TVY486_1100980</name>
</gene>
<feature type="compositionally biased region" description="Polar residues" evidence="1">
    <location>
        <begin position="503"/>
        <end position="517"/>
    </location>
</feature>
<reference evidence="2" key="1">
    <citation type="journal article" date="2012" name="Proc. Natl. Acad. Sci. U.S.A.">
        <title>Antigenic diversity is generated by distinct evolutionary mechanisms in African trypanosome species.</title>
        <authorList>
            <person name="Jackson A.P."/>
            <person name="Berry A."/>
            <person name="Aslett M."/>
            <person name="Allison H.C."/>
            <person name="Burton P."/>
            <person name="Vavrova-Anderson J."/>
            <person name="Brown R."/>
            <person name="Browne H."/>
            <person name="Corton N."/>
            <person name="Hauser H."/>
            <person name="Gamble J."/>
            <person name="Gilderthorp R."/>
            <person name="Marcello L."/>
            <person name="McQuillan J."/>
            <person name="Otto T.D."/>
            <person name="Quail M.A."/>
            <person name="Sanders M.J."/>
            <person name="van Tonder A."/>
            <person name="Ginger M.L."/>
            <person name="Field M.C."/>
            <person name="Barry J.D."/>
            <person name="Hertz-Fowler C."/>
            <person name="Berriman M."/>
        </authorList>
    </citation>
    <scope>NUCLEOTIDE SEQUENCE</scope>
    <source>
        <strain evidence="2">Y486</strain>
    </source>
</reference>
<dbReference type="AlphaFoldDB" id="G0U9Y2"/>
<name>G0U9Y2_TRYVY</name>
<evidence type="ECO:0000313" key="2">
    <source>
        <dbReference type="EMBL" id="CCC52613.1"/>
    </source>
</evidence>
<sequence length="560" mass="61688">MQGVGLWLGNNLVLKFERTLSLSFTVEKNITVSSVHLQCSRDKKDVEFFLWVRYVPPIMSADGVFCEHPPYILTTLRVDGSGKACATSLAWVLLEGGKVYANLTVQKTPPVALQAHASGLPPHSEEQCSGHVPVVDTDTSLFSSSHTAEDVVITVVAVGEDRKHYLLPWKPLISFRWFELKEHVREATPAALLCGTQFCTTDKQQLRGQIMLQGDVREAAAVSSCGNYLLWSDGSLGLRLEMVPYHRYFTPAREDKRVRVRMSANGSAPTIGEVPFGQVVEVIGRATDPCTGEEYVLFILPDTPDAASLALRHKLLSFERDRWLWGWSKVSTRGGTALLAEVPGSTGASKHVGGWVERLPGPTYYTCVREERRVRIRSGPSLSSSVVGHMEPNEVKVAVAVHHPHEAREQCPVEKNAPEQAQNSEGVSGADVPLLHFVEWDDGGFSLLRNNDRAYLMPVPLQSEVRHFPVCPKPSPKSPDIIPLNRKRGRTSSPVCKRDSEDASLSTPKQELWSPSNIPEAVATGMKEGLVHLKDLPVISLNDETTCSEPDSSSFSSDDE</sequence>
<dbReference type="VEuPathDB" id="TriTrypDB:TvY486_1100980"/>